<dbReference type="Pfam" id="PF00702">
    <property type="entry name" value="Hydrolase"/>
    <property type="match status" value="1"/>
</dbReference>
<keyword evidence="2" id="KW-1185">Reference proteome</keyword>
<dbReference type="EMBL" id="JXUW01000030">
    <property type="protein sequence ID" value="KJE75737.1"/>
    <property type="molecule type" value="Genomic_DNA"/>
</dbReference>
<dbReference type="RefSeq" id="WP_035391083.1">
    <property type="nucleotide sequence ID" value="NZ_JQKF01000037.1"/>
</dbReference>
<reference evidence="1 2" key="1">
    <citation type="submission" date="2015-01" db="EMBL/GenBank/DDBJ databases">
        <title>Draft genome of the acidophilic iron oxidizer Ferrimicrobium acidiphilum strain T23.</title>
        <authorList>
            <person name="Poehlein A."/>
            <person name="Eisen S."/>
            <person name="Schloemann M."/>
            <person name="Johnson B.D."/>
            <person name="Daniel R."/>
            <person name="Muehling M."/>
        </authorList>
    </citation>
    <scope>NUCLEOTIDE SEQUENCE [LARGE SCALE GENOMIC DNA]</scope>
    <source>
        <strain evidence="1 2">T23</strain>
    </source>
</reference>
<dbReference type="InterPro" id="IPR023214">
    <property type="entry name" value="HAD_sf"/>
</dbReference>
<dbReference type="GO" id="GO:0016787">
    <property type="term" value="F:hydrolase activity"/>
    <property type="evidence" value="ECO:0007669"/>
    <property type="project" value="UniProtKB-KW"/>
</dbReference>
<dbReference type="InterPro" id="IPR006439">
    <property type="entry name" value="HAD-SF_hydro_IA"/>
</dbReference>
<dbReference type="Gene3D" id="3.40.50.1000">
    <property type="entry name" value="HAD superfamily/HAD-like"/>
    <property type="match status" value="1"/>
</dbReference>
<dbReference type="InterPro" id="IPR036412">
    <property type="entry name" value="HAD-like_sf"/>
</dbReference>
<dbReference type="eggNOG" id="COG0637">
    <property type="taxonomic scope" value="Bacteria"/>
</dbReference>
<dbReference type="PRINTS" id="PR00413">
    <property type="entry name" value="HADHALOGNASE"/>
</dbReference>
<dbReference type="SFLD" id="SFLDG01129">
    <property type="entry name" value="C1.5:_HAD__Beta-PGM__Phosphata"/>
    <property type="match status" value="1"/>
</dbReference>
<dbReference type="AlphaFoldDB" id="A0A0D8FU21"/>
<accession>A0A0D8FU21</accession>
<evidence type="ECO:0000313" key="2">
    <source>
        <dbReference type="Proteomes" id="UP000032336"/>
    </source>
</evidence>
<keyword evidence="1" id="KW-0378">Hydrolase</keyword>
<evidence type="ECO:0000313" key="1">
    <source>
        <dbReference type="EMBL" id="KJE75737.1"/>
    </source>
</evidence>
<dbReference type="GeneID" id="78373536"/>
<sequence>MVLRAVFFDVDGTMAETEREGHRVAYNAAFKELGYPVSWDVDLYGELLAVMGGKERIRHYWAEHPELKSLDELDVERIHDVKARHFSDLVEKGSIGLRIGVRRLLDELASREVPVSIASTITFEGLDALLRKNLGDNWQDRFQFLGIGDVVPVKKPDPAIYRWLLGQHQVDPLSVVTIEDTRAGLLASVGAGIATLITPSDYSKDQDFSEAACVASSLGDPGQLARWRLASGAEGSGIIDVGFLEKLVSVR</sequence>
<dbReference type="OrthoDB" id="9812856at2"/>
<dbReference type="PANTHER" id="PTHR42896:SF2">
    <property type="entry name" value="CBBY-LIKE PROTEIN"/>
    <property type="match status" value="1"/>
</dbReference>
<dbReference type="PATRIC" id="fig|1121877.4.peg.2804"/>
<dbReference type="Proteomes" id="UP000032336">
    <property type="component" value="Unassembled WGS sequence"/>
</dbReference>
<dbReference type="Gene3D" id="1.10.150.240">
    <property type="entry name" value="Putative phosphatase, domain 2"/>
    <property type="match status" value="1"/>
</dbReference>
<dbReference type="SUPFAM" id="SSF56784">
    <property type="entry name" value="HAD-like"/>
    <property type="match status" value="1"/>
</dbReference>
<dbReference type="InterPro" id="IPR044999">
    <property type="entry name" value="CbbY-like"/>
</dbReference>
<name>A0A0D8FU21_9ACTN</name>
<protein>
    <submittedName>
        <fullName evidence="1">Phosphorylated carbohydrates phosphatase</fullName>
        <ecNumber evidence="1">3.1.3.-</ecNumber>
    </submittedName>
</protein>
<organism evidence="1 2">
    <name type="scientific">Ferrimicrobium acidiphilum DSM 19497</name>
    <dbReference type="NCBI Taxonomy" id="1121877"/>
    <lineage>
        <taxon>Bacteria</taxon>
        <taxon>Bacillati</taxon>
        <taxon>Actinomycetota</taxon>
        <taxon>Acidimicrobiia</taxon>
        <taxon>Acidimicrobiales</taxon>
        <taxon>Acidimicrobiaceae</taxon>
        <taxon>Ferrimicrobium</taxon>
    </lineage>
</organism>
<gene>
    <name evidence="1" type="ORF">FEAC_25140</name>
</gene>
<comment type="caution">
    <text evidence="1">The sequence shown here is derived from an EMBL/GenBank/DDBJ whole genome shotgun (WGS) entry which is preliminary data.</text>
</comment>
<dbReference type="STRING" id="1121877.FEAC_25140"/>
<proteinExistence type="predicted"/>
<dbReference type="SFLD" id="SFLDS00003">
    <property type="entry name" value="Haloacid_Dehalogenase"/>
    <property type="match status" value="1"/>
</dbReference>
<dbReference type="InterPro" id="IPR023198">
    <property type="entry name" value="PGP-like_dom2"/>
</dbReference>
<dbReference type="PANTHER" id="PTHR42896">
    <property type="entry name" value="XYLULOSE-1,5-BISPHOSPHATE (XUBP) PHOSPHATASE"/>
    <property type="match status" value="1"/>
</dbReference>
<dbReference type="EC" id="3.1.3.-" evidence="1"/>